<dbReference type="InterPro" id="IPR003607">
    <property type="entry name" value="HD/PDEase_dom"/>
</dbReference>
<dbReference type="GO" id="GO:0004114">
    <property type="term" value="F:3',5'-cyclic-nucleotide phosphodiesterase activity"/>
    <property type="evidence" value="ECO:0007669"/>
    <property type="project" value="InterPro"/>
</dbReference>
<dbReference type="PANTHER" id="PTHR11347">
    <property type="entry name" value="CYCLIC NUCLEOTIDE PHOSPHODIESTERASE"/>
    <property type="match status" value="1"/>
</dbReference>
<evidence type="ECO:0000256" key="2">
    <source>
        <dbReference type="ARBA" id="ARBA00022801"/>
    </source>
</evidence>
<feature type="binding site" evidence="4">
    <location>
        <begin position="279"/>
        <end position="283"/>
    </location>
    <ligand>
        <name>AMP</name>
        <dbReference type="ChEBI" id="CHEBI:456215"/>
    </ligand>
</feature>
<evidence type="ECO:0000256" key="5">
    <source>
        <dbReference type="PIRSR" id="PIRSR623088-3"/>
    </source>
</evidence>
<evidence type="ECO:0000256" key="4">
    <source>
        <dbReference type="PIRSR" id="PIRSR623088-2"/>
    </source>
</evidence>
<dbReference type="SUPFAM" id="SSF109604">
    <property type="entry name" value="HD-domain/PDEase-like"/>
    <property type="match status" value="1"/>
</dbReference>
<dbReference type="PROSITE" id="PS51845">
    <property type="entry name" value="PDEASE_I_2"/>
    <property type="match status" value="1"/>
</dbReference>
<dbReference type="InterPro" id="IPR023174">
    <property type="entry name" value="PDEase_CS"/>
</dbReference>
<dbReference type="KEGG" id="bbes:BESB_017360"/>
<dbReference type="SMART" id="SM00471">
    <property type="entry name" value="HDc"/>
    <property type="match status" value="1"/>
</dbReference>
<evidence type="ECO:0000256" key="6">
    <source>
        <dbReference type="RuleBase" id="RU363067"/>
    </source>
</evidence>
<dbReference type="GO" id="GO:0046872">
    <property type="term" value="F:metal ion binding"/>
    <property type="evidence" value="ECO:0007669"/>
    <property type="project" value="UniProtKB-KW"/>
</dbReference>
<protein>
    <recommendedName>
        <fullName evidence="6">Phosphodiesterase</fullName>
        <ecNumber evidence="6">3.1.4.-</ecNumber>
    </recommendedName>
</protein>
<comment type="caution">
    <text evidence="9">The sequence shown here is derived from an EMBL/GenBank/DDBJ whole genome shotgun (WGS) entry which is preliminary data.</text>
</comment>
<keyword evidence="1 5" id="KW-0479">Metal-binding</keyword>
<keyword evidence="2 6" id="KW-0378">Hydrolase</keyword>
<feature type="binding site" evidence="5">
    <location>
        <position position="432"/>
    </location>
    <ligand>
        <name>Zn(2+)</name>
        <dbReference type="ChEBI" id="CHEBI:29105"/>
        <label>1</label>
    </ligand>
</feature>
<evidence type="ECO:0000256" key="7">
    <source>
        <dbReference type="SAM" id="Phobius"/>
    </source>
</evidence>
<evidence type="ECO:0000256" key="3">
    <source>
        <dbReference type="PIRSR" id="PIRSR623088-1"/>
    </source>
</evidence>
<dbReference type="Gene3D" id="1.10.1300.10">
    <property type="entry name" value="3'5'-cyclic nucleotide phosphodiesterase, catalytic domain"/>
    <property type="match status" value="1"/>
</dbReference>
<feature type="binding site" evidence="4">
    <location>
        <position position="432"/>
    </location>
    <ligand>
        <name>AMP</name>
        <dbReference type="ChEBI" id="CHEBI:456215"/>
    </ligand>
</feature>
<dbReference type="InterPro" id="IPR002073">
    <property type="entry name" value="PDEase_catalytic_dom"/>
</dbReference>
<organism evidence="9 10">
    <name type="scientific">Besnoitia besnoiti</name>
    <name type="common">Apicomplexan protozoan</name>
    <dbReference type="NCBI Taxonomy" id="94643"/>
    <lineage>
        <taxon>Eukaryota</taxon>
        <taxon>Sar</taxon>
        <taxon>Alveolata</taxon>
        <taxon>Apicomplexa</taxon>
        <taxon>Conoidasida</taxon>
        <taxon>Coccidia</taxon>
        <taxon>Eucoccidiorida</taxon>
        <taxon>Eimeriorina</taxon>
        <taxon>Sarcocystidae</taxon>
        <taxon>Besnoitia</taxon>
    </lineage>
</organism>
<proteinExistence type="inferred from homology"/>
<dbReference type="PROSITE" id="PS00126">
    <property type="entry name" value="PDEASE_I_1"/>
    <property type="match status" value="1"/>
</dbReference>
<feature type="binding site" evidence="5">
    <location>
        <position position="320"/>
    </location>
    <ligand>
        <name>Zn(2+)</name>
        <dbReference type="ChEBI" id="CHEBI:29105"/>
        <label>1</label>
    </ligand>
</feature>
<dbReference type="STRING" id="94643.A0A2A9M1P3"/>
<keyword evidence="10" id="KW-1185">Reference proteome</keyword>
<dbReference type="InterPro" id="IPR023088">
    <property type="entry name" value="PDEase"/>
</dbReference>
<feature type="transmembrane region" description="Helical" evidence="7">
    <location>
        <begin position="122"/>
        <end position="143"/>
    </location>
</feature>
<evidence type="ECO:0000313" key="10">
    <source>
        <dbReference type="Proteomes" id="UP000224006"/>
    </source>
</evidence>
<feature type="binding site" evidence="4">
    <location>
        <position position="484"/>
    </location>
    <ligand>
        <name>AMP</name>
        <dbReference type="ChEBI" id="CHEBI:456215"/>
    </ligand>
</feature>
<feature type="transmembrane region" description="Helical" evidence="7">
    <location>
        <begin position="61"/>
        <end position="86"/>
    </location>
</feature>
<dbReference type="CDD" id="cd00077">
    <property type="entry name" value="HDc"/>
    <property type="match status" value="1"/>
</dbReference>
<gene>
    <name evidence="9" type="ORF">BESB_017360</name>
</gene>
<comment type="cofactor">
    <cofactor evidence="6">
        <name>a divalent metal cation</name>
        <dbReference type="ChEBI" id="CHEBI:60240"/>
    </cofactor>
    <text evidence="6">Binds 2 divalent metal cations per subunit. Site 1 may preferentially bind zinc ions, while site 2 has a preference for magnesium and/or manganese ions.</text>
</comment>
<feature type="transmembrane region" description="Helical" evidence="7">
    <location>
        <begin position="98"/>
        <end position="116"/>
    </location>
</feature>
<accession>A0A2A9M1P3</accession>
<keyword evidence="7" id="KW-1133">Transmembrane helix</keyword>
<feature type="binding site" evidence="5">
    <location>
        <position position="320"/>
    </location>
    <ligand>
        <name>Zn(2+)</name>
        <dbReference type="ChEBI" id="CHEBI:29105"/>
        <label>2</label>
    </ligand>
</feature>
<dbReference type="PRINTS" id="PR00387">
    <property type="entry name" value="PDIESTERASE1"/>
</dbReference>
<feature type="domain" description="PDEase" evidence="8">
    <location>
        <begin position="197"/>
        <end position="530"/>
    </location>
</feature>
<dbReference type="RefSeq" id="XP_029216427.1">
    <property type="nucleotide sequence ID" value="XM_029360451.1"/>
</dbReference>
<keyword evidence="7" id="KW-0472">Membrane</keyword>
<dbReference type="GO" id="GO:0007165">
    <property type="term" value="P:signal transduction"/>
    <property type="evidence" value="ECO:0007669"/>
    <property type="project" value="InterPro"/>
</dbReference>
<comment type="similarity">
    <text evidence="6">Belongs to the cyclic nucleotide phosphodiesterase family.</text>
</comment>
<dbReference type="Pfam" id="PF00233">
    <property type="entry name" value="PDEase_I"/>
    <property type="match status" value="1"/>
</dbReference>
<dbReference type="EMBL" id="NWUJ01000011">
    <property type="protein sequence ID" value="PFH32418.1"/>
    <property type="molecule type" value="Genomic_DNA"/>
</dbReference>
<evidence type="ECO:0000313" key="9">
    <source>
        <dbReference type="EMBL" id="PFH32418.1"/>
    </source>
</evidence>
<evidence type="ECO:0000259" key="8">
    <source>
        <dbReference type="PROSITE" id="PS51845"/>
    </source>
</evidence>
<dbReference type="InterPro" id="IPR036971">
    <property type="entry name" value="PDEase_catalytic_dom_sf"/>
</dbReference>
<dbReference type="VEuPathDB" id="ToxoDB:BESB_017360"/>
<feature type="binding site" evidence="5">
    <location>
        <position position="319"/>
    </location>
    <ligand>
        <name>Zn(2+)</name>
        <dbReference type="ChEBI" id="CHEBI:29105"/>
        <label>1</label>
    </ligand>
</feature>
<name>A0A2A9M1P3_BESBE</name>
<dbReference type="AlphaFoldDB" id="A0A2A9M1P3"/>
<evidence type="ECO:0000256" key="1">
    <source>
        <dbReference type="ARBA" id="ARBA00022723"/>
    </source>
</evidence>
<keyword evidence="7" id="KW-0812">Transmembrane</keyword>
<dbReference type="Proteomes" id="UP000224006">
    <property type="component" value="Chromosome X"/>
</dbReference>
<reference evidence="9 10" key="1">
    <citation type="submission" date="2017-09" db="EMBL/GenBank/DDBJ databases">
        <title>Genome sequencing of Besnoitia besnoiti strain Bb-Ger1.</title>
        <authorList>
            <person name="Schares G."/>
            <person name="Venepally P."/>
            <person name="Lorenzi H.A."/>
        </authorList>
    </citation>
    <scope>NUCLEOTIDE SEQUENCE [LARGE SCALE GENOMIC DNA]</scope>
    <source>
        <strain evidence="9 10">Bb-Ger1</strain>
    </source>
</reference>
<dbReference type="GeneID" id="40306797"/>
<sequence>MERIRGGSLDPLEGFFCCCRVTLIQALEPGEVLPREHPVFKAGPRPPPSAPAPDDKRDTHLVYVLLSVNIVEAVLSSYFFLMVVFLSHVIPGRIGITFWHQLALLLLQAVPSSIGLGRLSILVWPFLIRVVATAVFLLVSLAANVCTEVKRREAFSTWLAVTVLEQCKQNVTDIEVKAQITYATDLISDSLELLTRCPNIYASHVDEKLREQTGRISAALRSGTLISMLELDLQTERRALIEVGYALLKPLVDEWSCEDLVLRNFLWRTDQHYQDTPYHNQIHGAMVAFMMARMINALQVFSESQILALTATRLASLCHDVGHPGRNNAFLTSTSHLASIIYNDSSILENFHAALTFRILSSEDSNIVENTAPEFYRSVRALMIDLILATDMKSHFDFVTRVRTRRKSPEFNVLQNIEDQCLMSEACMRAADIGHGLVNWEEHYEWSMRVTVEFYLQGDEEKRLGLPTSPLCDRDQASQLPKSQVGFLTYVVLPLIVELQPADESNAFISSLLANLTSNATKWESLQGKEVEKPASFSRFDQRLRGHDMQLDVTLLTRKEVP</sequence>
<feature type="active site" description="Proton donor" evidence="3">
    <location>
        <position position="279"/>
    </location>
</feature>
<feature type="binding site" evidence="4">
    <location>
        <position position="320"/>
    </location>
    <ligand>
        <name>AMP</name>
        <dbReference type="ChEBI" id="CHEBI:456215"/>
    </ligand>
</feature>
<dbReference type="OrthoDB" id="331721at2759"/>
<feature type="binding site" evidence="5">
    <location>
        <position position="283"/>
    </location>
    <ligand>
        <name>Zn(2+)</name>
        <dbReference type="ChEBI" id="CHEBI:29105"/>
        <label>1</label>
    </ligand>
</feature>
<dbReference type="EC" id="3.1.4.-" evidence="6"/>